<dbReference type="EMBL" id="JABAHT010000071">
    <property type="protein sequence ID" value="KAF4666555.1"/>
    <property type="molecule type" value="Genomic_DNA"/>
</dbReference>
<dbReference type="GO" id="GO:0006508">
    <property type="term" value="P:proteolysis"/>
    <property type="evidence" value="ECO:0007669"/>
    <property type="project" value="UniProtKB-KW"/>
</dbReference>
<evidence type="ECO:0000256" key="3">
    <source>
        <dbReference type="ARBA" id="ARBA00022670"/>
    </source>
</evidence>
<dbReference type="Gene3D" id="3.40.140.10">
    <property type="entry name" value="Cytidine Deaminase, domain 2"/>
    <property type="match status" value="1"/>
</dbReference>
<dbReference type="GO" id="GO:0140492">
    <property type="term" value="F:metal-dependent deubiquitinase activity"/>
    <property type="evidence" value="ECO:0007669"/>
    <property type="project" value="InterPro"/>
</dbReference>
<feature type="compositionally biased region" description="Polar residues" evidence="9">
    <location>
        <begin position="1"/>
        <end position="15"/>
    </location>
</feature>
<protein>
    <recommendedName>
        <fullName evidence="10">MPN domain-containing protein</fullName>
    </recommendedName>
</protein>
<evidence type="ECO:0000256" key="4">
    <source>
        <dbReference type="ARBA" id="ARBA00022723"/>
    </source>
</evidence>
<keyword evidence="6" id="KW-0378">Hydrolase</keyword>
<name>A0A7J6M514_PEROL</name>
<dbReference type="Pfam" id="PF01398">
    <property type="entry name" value="JAB"/>
    <property type="match status" value="1"/>
</dbReference>
<keyword evidence="8" id="KW-0482">Metalloprotease</keyword>
<proteinExistence type="inferred from homology"/>
<feature type="region of interest" description="Disordered" evidence="9">
    <location>
        <begin position="1"/>
        <end position="21"/>
    </location>
</feature>
<evidence type="ECO:0000256" key="7">
    <source>
        <dbReference type="ARBA" id="ARBA00022833"/>
    </source>
</evidence>
<keyword evidence="5" id="KW-0833">Ubl conjugation pathway</keyword>
<evidence type="ECO:0000313" key="11">
    <source>
        <dbReference type="EMBL" id="KAF4666555.1"/>
    </source>
</evidence>
<dbReference type="GO" id="GO:0046872">
    <property type="term" value="F:metal ion binding"/>
    <property type="evidence" value="ECO:0007669"/>
    <property type="project" value="UniProtKB-KW"/>
</dbReference>
<feature type="region of interest" description="Disordered" evidence="9">
    <location>
        <begin position="143"/>
        <end position="180"/>
    </location>
</feature>
<dbReference type="PANTHER" id="PTHR12947">
    <property type="entry name" value="AMSH-LIKE PROTEASE"/>
    <property type="match status" value="1"/>
</dbReference>
<evidence type="ECO:0000259" key="10">
    <source>
        <dbReference type="PROSITE" id="PS50249"/>
    </source>
</evidence>
<dbReference type="SMART" id="SM00232">
    <property type="entry name" value="JAB_MPN"/>
    <property type="match status" value="1"/>
</dbReference>
<evidence type="ECO:0000256" key="6">
    <source>
        <dbReference type="ARBA" id="ARBA00022801"/>
    </source>
</evidence>
<evidence type="ECO:0000256" key="2">
    <source>
        <dbReference type="ARBA" id="ARBA00010981"/>
    </source>
</evidence>
<sequence length="473" mass="52550">MAPNSSLTVGSTPSTAAPCGMSKYRSRSECLSRIQELKKINEIKPLMVNRGHMDSRRCILTADVLAGQIDSTESLGSGQEFSEFSDRQLESLFQMNFKYTTFVANVALRKLLESADNSMEAARLQTRAKQSMDDLERIKLEMLSRAEGGPKKTTDVPSVKSRYEMSEECQGEGSRSTAEPACDDFEKQLEMRISALRTPSPSPMESPKSALPIFTASQRPERARYPSLSLQGEEKRELPIEDSSQSYPRMNHVSQPKQSPVVLTAGERRLNSDVRYDGFLMRDAVKYMAPTDLVEKFLRVAEPNTSRNLETCAILLGTTNEPGATAGSPSVIRITHLFVPQQSGTSDSCEASEDSDVEVLDFALNNGLVCNGWIHTHPSQSCFLSSIDLHTSLGYQVLCNESLALVVAPTDSQYQPCGVFRLTDYGIAYLKTCQRRGFHKHSDAQMPLYEVVGPQEWRLVSDTGVSIVDRRMR</sequence>
<feature type="compositionally biased region" description="Basic and acidic residues" evidence="9">
    <location>
        <begin position="143"/>
        <end position="154"/>
    </location>
</feature>
<keyword evidence="4" id="KW-0479">Metal-binding</keyword>
<organism evidence="11 12">
    <name type="scientific">Perkinsus olseni</name>
    <name type="common">Perkinsus atlanticus</name>
    <dbReference type="NCBI Taxonomy" id="32597"/>
    <lineage>
        <taxon>Eukaryota</taxon>
        <taxon>Sar</taxon>
        <taxon>Alveolata</taxon>
        <taxon>Perkinsozoa</taxon>
        <taxon>Perkinsea</taxon>
        <taxon>Perkinsida</taxon>
        <taxon>Perkinsidae</taxon>
        <taxon>Perkinsus</taxon>
    </lineage>
</organism>
<gene>
    <name evidence="11" type="ORF">FOZ61_009596</name>
</gene>
<reference evidence="11 12" key="1">
    <citation type="submission" date="2020-04" db="EMBL/GenBank/DDBJ databases">
        <title>Perkinsus olseni comparative genomics.</title>
        <authorList>
            <person name="Bogema D.R."/>
        </authorList>
    </citation>
    <scope>NUCLEOTIDE SEQUENCE [LARGE SCALE GENOMIC DNA]</scope>
    <source>
        <strain evidence="11">ATCC PRA-179</strain>
    </source>
</reference>
<evidence type="ECO:0000256" key="9">
    <source>
        <dbReference type="SAM" id="MobiDB-lite"/>
    </source>
</evidence>
<dbReference type="Proteomes" id="UP000570595">
    <property type="component" value="Unassembled WGS sequence"/>
</dbReference>
<dbReference type="InterPro" id="IPR044098">
    <property type="entry name" value="STAMBP/STALP-like_MPN"/>
</dbReference>
<evidence type="ECO:0000313" key="12">
    <source>
        <dbReference type="Proteomes" id="UP000570595"/>
    </source>
</evidence>
<keyword evidence="3" id="KW-0645">Protease</keyword>
<dbReference type="CDD" id="cd08066">
    <property type="entry name" value="MPN_AMSH_like"/>
    <property type="match status" value="1"/>
</dbReference>
<feature type="domain" description="MPN" evidence="10">
    <location>
        <begin position="286"/>
        <end position="426"/>
    </location>
</feature>
<dbReference type="OrthoDB" id="3640at2759"/>
<keyword evidence="7" id="KW-0862">Zinc</keyword>
<dbReference type="GO" id="GO:0061578">
    <property type="term" value="F:K63-linked deubiquitinase activity"/>
    <property type="evidence" value="ECO:0007669"/>
    <property type="project" value="InterPro"/>
</dbReference>
<evidence type="ECO:0000256" key="1">
    <source>
        <dbReference type="ARBA" id="ARBA00001947"/>
    </source>
</evidence>
<accession>A0A7J6M514</accession>
<evidence type="ECO:0000256" key="8">
    <source>
        <dbReference type="ARBA" id="ARBA00023049"/>
    </source>
</evidence>
<dbReference type="SUPFAM" id="SSF102712">
    <property type="entry name" value="JAB1/MPN domain"/>
    <property type="match status" value="1"/>
</dbReference>
<comment type="similarity">
    <text evidence="2">Belongs to the peptidase M67C family.</text>
</comment>
<dbReference type="PANTHER" id="PTHR12947:SF13">
    <property type="entry name" value="FI19924P1"/>
    <property type="match status" value="1"/>
</dbReference>
<dbReference type="GO" id="GO:0016020">
    <property type="term" value="C:membrane"/>
    <property type="evidence" value="ECO:0007669"/>
    <property type="project" value="TreeGrafter"/>
</dbReference>
<dbReference type="PROSITE" id="PS50249">
    <property type="entry name" value="MPN"/>
    <property type="match status" value="1"/>
</dbReference>
<dbReference type="InterPro" id="IPR037518">
    <property type="entry name" value="MPN"/>
</dbReference>
<dbReference type="AlphaFoldDB" id="A0A7J6M514"/>
<feature type="region of interest" description="Disordered" evidence="9">
    <location>
        <begin position="197"/>
        <end position="240"/>
    </location>
</feature>
<dbReference type="GO" id="GO:0005768">
    <property type="term" value="C:endosome"/>
    <property type="evidence" value="ECO:0007669"/>
    <property type="project" value="TreeGrafter"/>
</dbReference>
<dbReference type="InterPro" id="IPR000555">
    <property type="entry name" value="JAMM/MPN+_dom"/>
</dbReference>
<evidence type="ECO:0000256" key="5">
    <source>
        <dbReference type="ARBA" id="ARBA00022786"/>
    </source>
</evidence>
<dbReference type="GO" id="GO:0070536">
    <property type="term" value="P:protein K63-linked deubiquitination"/>
    <property type="evidence" value="ECO:0007669"/>
    <property type="project" value="InterPro"/>
</dbReference>
<comment type="cofactor">
    <cofactor evidence="1">
        <name>Zn(2+)</name>
        <dbReference type="ChEBI" id="CHEBI:29105"/>
    </cofactor>
</comment>
<comment type="caution">
    <text evidence="11">The sequence shown here is derived from an EMBL/GenBank/DDBJ whole genome shotgun (WGS) entry which is preliminary data.</text>
</comment>